<dbReference type="EMBL" id="MZ334526">
    <property type="protein sequence ID" value="UBF23298.1"/>
    <property type="molecule type" value="Genomic_DNA"/>
</dbReference>
<organism evidence="1 2">
    <name type="scientific">Halorubrum tailed virus 29</name>
    <dbReference type="NCBI Taxonomy" id="2878010"/>
    <lineage>
        <taxon>Viruses</taxon>
        <taxon>Duplodnaviria</taxon>
        <taxon>Heunggongvirae</taxon>
        <taxon>Uroviricota</taxon>
        <taxon>Caudoviricetes</taxon>
        <taxon>Kirjokansivirales</taxon>
        <taxon>Haloferuviridae</taxon>
        <taxon>Dpdavirus</taxon>
        <taxon>Dpdavirus caudatum</taxon>
        <taxon>Dpdavirus HRTV29</taxon>
    </lineage>
</organism>
<sequence>MIECPIDGCDAGPWPDTYGADGGRRARFTHVYEHDVRGLPFKKIERL</sequence>
<gene>
    <name evidence="1" type="ORF">HRTV-29_gp20</name>
</gene>
<keyword evidence="2" id="KW-1185">Reference proteome</keyword>
<proteinExistence type="predicted"/>
<dbReference type="Proteomes" id="UP000827282">
    <property type="component" value="Segment"/>
</dbReference>
<evidence type="ECO:0000313" key="2">
    <source>
        <dbReference type="Proteomes" id="UP000827282"/>
    </source>
</evidence>
<reference evidence="1" key="1">
    <citation type="submission" date="2021-05" db="EMBL/GenBank/DDBJ databases">
        <title>Diversity, taxonomy and evolution of archaeal viruses of the class Caudoviricetes.</title>
        <authorList>
            <person name="Liu Y."/>
            <person name="Demina T.A."/>
            <person name="Roux S."/>
            <person name="Aiewsakun P."/>
            <person name="Kazlauskas D."/>
            <person name="Simmonds P."/>
            <person name="Prangishvili D."/>
            <person name="Oksanen H.M."/>
            <person name="Krupovic M."/>
        </authorList>
    </citation>
    <scope>NUCLEOTIDE SEQUENCE</scope>
    <source>
        <strain evidence="1">HRTV-29/29</strain>
    </source>
</reference>
<name>A0AAE9BZB9_9CAUD</name>
<accession>A0AAE9BZB9</accession>
<evidence type="ECO:0000313" key="1">
    <source>
        <dbReference type="EMBL" id="UBF23298.1"/>
    </source>
</evidence>
<protein>
    <submittedName>
        <fullName evidence="1">Uncharacterized protein</fullName>
    </submittedName>
</protein>